<sequence>MDNTPDVRKESSRMNTGSAAQHNTEIQHSKCSPEQMQQIQPALSQFSCGLCYSVISYPNRLYVRASEMKLSNTQLANNHATTNLLSFEHDTD</sequence>
<evidence type="ECO:0000256" key="1">
    <source>
        <dbReference type="SAM" id="MobiDB-lite"/>
    </source>
</evidence>
<accession>A0AAV4TM65</accession>
<organism evidence="2 3">
    <name type="scientific">Caerostris extrusa</name>
    <name type="common">Bark spider</name>
    <name type="synonym">Caerostris bankana</name>
    <dbReference type="NCBI Taxonomy" id="172846"/>
    <lineage>
        <taxon>Eukaryota</taxon>
        <taxon>Metazoa</taxon>
        <taxon>Ecdysozoa</taxon>
        <taxon>Arthropoda</taxon>
        <taxon>Chelicerata</taxon>
        <taxon>Arachnida</taxon>
        <taxon>Araneae</taxon>
        <taxon>Araneomorphae</taxon>
        <taxon>Entelegynae</taxon>
        <taxon>Araneoidea</taxon>
        <taxon>Araneidae</taxon>
        <taxon>Caerostris</taxon>
    </lineage>
</organism>
<comment type="caution">
    <text evidence="2">The sequence shown here is derived from an EMBL/GenBank/DDBJ whole genome shotgun (WGS) entry which is preliminary data.</text>
</comment>
<dbReference type="EMBL" id="BPLR01011485">
    <property type="protein sequence ID" value="GIY46814.1"/>
    <property type="molecule type" value="Genomic_DNA"/>
</dbReference>
<proteinExistence type="predicted"/>
<reference evidence="2 3" key="1">
    <citation type="submission" date="2021-06" db="EMBL/GenBank/DDBJ databases">
        <title>Caerostris extrusa draft genome.</title>
        <authorList>
            <person name="Kono N."/>
            <person name="Arakawa K."/>
        </authorList>
    </citation>
    <scope>NUCLEOTIDE SEQUENCE [LARGE SCALE GENOMIC DNA]</scope>
</reference>
<evidence type="ECO:0000313" key="2">
    <source>
        <dbReference type="EMBL" id="GIY46814.1"/>
    </source>
</evidence>
<feature type="compositionally biased region" description="Polar residues" evidence="1">
    <location>
        <begin position="13"/>
        <end position="33"/>
    </location>
</feature>
<feature type="region of interest" description="Disordered" evidence="1">
    <location>
        <begin position="1"/>
        <end position="33"/>
    </location>
</feature>
<keyword evidence="3" id="KW-1185">Reference proteome</keyword>
<dbReference type="Proteomes" id="UP001054945">
    <property type="component" value="Unassembled WGS sequence"/>
</dbReference>
<protein>
    <submittedName>
        <fullName evidence="2">Uncharacterized protein</fullName>
    </submittedName>
</protein>
<name>A0AAV4TM65_CAEEX</name>
<evidence type="ECO:0000313" key="3">
    <source>
        <dbReference type="Proteomes" id="UP001054945"/>
    </source>
</evidence>
<dbReference type="AlphaFoldDB" id="A0AAV4TM65"/>
<feature type="compositionally biased region" description="Basic and acidic residues" evidence="1">
    <location>
        <begin position="1"/>
        <end position="12"/>
    </location>
</feature>
<gene>
    <name evidence="2" type="ORF">CEXT_722421</name>
</gene>